<feature type="binding site" evidence="7">
    <location>
        <position position="288"/>
    </location>
    <ligand>
        <name>substrate</name>
    </ligand>
</feature>
<feature type="binding site" evidence="7">
    <location>
        <position position="182"/>
    </location>
    <ligand>
        <name>substrate</name>
    </ligand>
</feature>
<feature type="domain" description="Gcp-like" evidence="8">
    <location>
        <begin position="24"/>
        <end position="323"/>
    </location>
</feature>
<feature type="binding site" evidence="7">
    <location>
        <position position="114"/>
    </location>
    <ligand>
        <name>Fe cation</name>
        <dbReference type="ChEBI" id="CHEBI:24875"/>
    </ligand>
</feature>
<dbReference type="CDD" id="cd24133">
    <property type="entry name" value="ASKHA_NBD_TsaD_bac"/>
    <property type="match status" value="1"/>
</dbReference>
<feature type="binding site" evidence="7">
    <location>
        <position position="110"/>
    </location>
    <ligand>
        <name>Fe cation</name>
        <dbReference type="ChEBI" id="CHEBI:24875"/>
    </ligand>
</feature>
<reference evidence="9" key="2">
    <citation type="submission" date="2021-04" db="EMBL/GenBank/DDBJ databases">
        <authorList>
            <person name="Gilroy R."/>
        </authorList>
    </citation>
    <scope>NUCLEOTIDE SEQUENCE</scope>
    <source>
        <strain evidence="9">ChiSxjej5B17-1746</strain>
    </source>
</reference>
<comment type="subcellular location">
    <subcellularLocation>
        <location evidence="7">Cytoplasm</location>
    </subcellularLocation>
</comment>
<feature type="binding site" evidence="7">
    <location>
        <position position="178"/>
    </location>
    <ligand>
        <name>substrate</name>
    </ligand>
</feature>
<dbReference type="GO" id="GO:0005737">
    <property type="term" value="C:cytoplasm"/>
    <property type="evidence" value="ECO:0007669"/>
    <property type="project" value="UniProtKB-SubCell"/>
</dbReference>
<dbReference type="FunFam" id="3.30.420.40:FF:000012">
    <property type="entry name" value="tRNA N6-adenosine threonylcarbamoyltransferase"/>
    <property type="match status" value="1"/>
</dbReference>
<dbReference type="InterPro" id="IPR000905">
    <property type="entry name" value="Gcp-like_dom"/>
</dbReference>
<evidence type="ECO:0000259" key="8">
    <source>
        <dbReference type="Pfam" id="PF00814"/>
    </source>
</evidence>
<dbReference type="PANTHER" id="PTHR11735:SF6">
    <property type="entry name" value="TRNA N6-ADENOSINE THREONYLCARBAMOYLTRANSFERASE, MITOCHONDRIAL"/>
    <property type="match status" value="1"/>
</dbReference>
<dbReference type="Proteomes" id="UP000824264">
    <property type="component" value="Unassembled WGS sequence"/>
</dbReference>
<accession>A0A9D1U8Z4</accession>
<name>A0A9D1U8Z4_9BACT</name>
<protein>
    <recommendedName>
        <fullName evidence="7">tRNA N6-adenosine threonylcarbamoyltransferase</fullName>
        <ecNumber evidence="7">2.3.1.234</ecNumber>
    </recommendedName>
    <alternativeName>
        <fullName evidence="7">N6-L-threonylcarbamoyladenine synthase</fullName>
        <shortName evidence="7">t(6)A synthase</shortName>
    </alternativeName>
    <alternativeName>
        <fullName evidence="7">t(6)A37 threonylcarbamoyladenosine biosynthesis protein TsaD</fullName>
    </alternativeName>
    <alternativeName>
        <fullName evidence="7">tRNA threonylcarbamoyladenosine biosynthesis protein TsaD</fullName>
    </alternativeName>
</protein>
<evidence type="ECO:0000256" key="5">
    <source>
        <dbReference type="ARBA" id="ARBA00023315"/>
    </source>
</evidence>
<dbReference type="PANTHER" id="PTHR11735">
    <property type="entry name" value="TRNA N6-ADENOSINE THREONYLCARBAMOYLTRANSFERASE"/>
    <property type="match status" value="1"/>
</dbReference>
<dbReference type="HAMAP" id="MF_01445">
    <property type="entry name" value="TsaD"/>
    <property type="match status" value="1"/>
</dbReference>
<dbReference type="InterPro" id="IPR017861">
    <property type="entry name" value="KAE1/TsaD"/>
</dbReference>
<keyword evidence="2 7" id="KW-0819">tRNA processing</keyword>
<evidence type="ECO:0000256" key="4">
    <source>
        <dbReference type="ARBA" id="ARBA00023004"/>
    </source>
</evidence>
<dbReference type="Pfam" id="PF00814">
    <property type="entry name" value="TsaD"/>
    <property type="match status" value="1"/>
</dbReference>
<evidence type="ECO:0000256" key="7">
    <source>
        <dbReference type="HAMAP-Rule" id="MF_01445"/>
    </source>
</evidence>
<dbReference type="GO" id="GO:0002949">
    <property type="term" value="P:tRNA threonylcarbamoyladenosine modification"/>
    <property type="evidence" value="ECO:0007669"/>
    <property type="project" value="UniProtKB-UniRule"/>
</dbReference>
<dbReference type="EC" id="2.3.1.234" evidence="7"/>
<comment type="cofactor">
    <cofactor evidence="7">
        <name>Fe(2+)</name>
        <dbReference type="ChEBI" id="CHEBI:29033"/>
    </cofactor>
    <text evidence="7">Binds 1 Fe(2+) ion per subunit.</text>
</comment>
<reference evidence="9" key="1">
    <citation type="journal article" date="2021" name="PeerJ">
        <title>Extensive microbial diversity within the chicken gut microbiome revealed by metagenomics and culture.</title>
        <authorList>
            <person name="Gilroy R."/>
            <person name="Ravi A."/>
            <person name="Getino M."/>
            <person name="Pursley I."/>
            <person name="Horton D.L."/>
            <person name="Alikhan N.F."/>
            <person name="Baker D."/>
            <person name="Gharbi K."/>
            <person name="Hall N."/>
            <person name="Watson M."/>
            <person name="Adriaenssens E.M."/>
            <person name="Foster-Nyarko E."/>
            <person name="Jarju S."/>
            <person name="Secka A."/>
            <person name="Antonio M."/>
            <person name="Oren A."/>
            <person name="Chaudhuri R.R."/>
            <person name="La Ragione R."/>
            <person name="Hildebrand F."/>
            <person name="Pallen M.J."/>
        </authorList>
    </citation>
    <scope>NUCLEOTIDE SEQUENCE</scope>
    <source>
        <strain evidence="9">ChiSxjej5B17-1746</strain>
    </source>
</reference>
<comment type="caution">
    <text evidence="9">The sequence shown here is derived from an EMBL/GenBank/DDBJ whole genome shotgun (WGS) entry which is preliminary data.</text>
</comment>
<dbReference type="InterPro" id="IPR043129">
    <property type="entry name" value="ATPase_NBD"/>
</dbReference>
<feature type="binding site" evidence="7">
    <location>
        <position position="316"/>
    </location>
    <ligand>
        <name>Fe cation</name>
        <dbReference type="ChEBI" id="CHEBI:24875"/>
    </ligand>
</feature>
<evidence type="ECO:0000256" key="6">
    <source>
        <dbReference type="ARBA" id="ARBA00048117"/>
    </source>
</evidence>
<comment type="function">
    <text evidence="7">Required for the formation of a threonylcarbamoyl group on adenosine at position 37 (t(6)A37) in tRNAs that read codons beginning with adenine. Is involved in the transfer of the threonylcarbamoyl moiety of threonylcarbamoyl-AMP (TC-AMP) to the N6 group of A37, together with TsaE and TsaB. TsaD likely plays a direct catalytic role in this reaction.</text>
</comment>
<dbReference type="GO" id="GO:0005506">
    <property type="term" value="F:iron ion binding"/>
    <property type="evidence" value="ECO:0007669"/>
    <property type="project" value="UniProtKB-UniRule"/>
</dbReference>
<evidence type="ECO:0000313" key="10">
    <source>
        <dbReference type="Proteomes" id="UP000824264"/>
    </source>
</evidence>
<dbReference type="InterPro" id="IPR022450">
    <property type="entry name" value="TsaD"/>
</dbReference>
<dbReference type="SUPFAM" id="SSF53067">
    <property type="entry name" value="Actin-like ATPase domain"/>
    <property type="match status" value="1"/>
</dbReference>
<dbReference type="PRINTS" id="PR00789">
    <property type="entry name" value="OSIALOPTASE"/>
</dbReference>
<organism evidence="9 10">
    <name type="scientific">Candidatus Bilophila faecipullorum</name>
    <dbReference type="NCBI Taxonomy" id="2838482"/>
    <lineage>
        <taxon>Bacteria</taxon>
        <taxon>Pseudomonadati</taxon>
        <taxon>Thermodesulfobacteriota</taxon>
        <taxon>Desulfovibrionia</taxon>
        <taxon>Desulfovibrionales</taxon>
        <taxon>Desulfovibrionaceae</taxon>
        <taxon>Bilophila</taxon>
    </lineage>
</organism>
<proteinExistence type="inferred from homology"/>
<dbReference type="NCBIfam" id="TIGR00329">
    <property type="entry name" value="gcp_kae1"/>
    <property type="match status" value="1"/>
</dbReference>
<evidence type="ECO:0000313" key="9">
    <source>
        <dbReference type="EMBL" id="HIW77941.1"/>
    </source>
</evidence>
<dbReference type="AlphaFoldDB" id="A0A9D1U8Z4"/>
<feature type="binding site" evidence="7">
    <location>
        <begin position="132"/>
        <end position="136"/>
    </location>
    <ligand>
        <name>substrate</name>
    </ligand>
</feature>
<comment type="catalytic activity">
    <reaction evidence="6 7">
        <text>L-threonylcarbamoyladenylate + adenosine(37) in tRNA = N(6)-L-threonylcarbamoyladenosine(37) in tRNA + AMP + H(+)</text>
        <dbReference type="Rhea" id="RHEA:37059"/>
        <dbReference type="Rhea" id="RHEA-COMP:10162"/>
        <dbReference type="Rhea" id="RHEA-COMP:10163"/>
        <dbReference type="ChEBI" id="CHEBI:15378"/>
        <dbReference type="ChEBI" id="CHEBI:73682"/>
        <dbReference type="ChEBI" id="CHEBI:74411"/>
        <dbReference type="ChEBI" id="CHEBI:74418"/>
        <dbReference type="ChEBI" id="CHEBI:456215"/>
        <dbReference type="EC" id="2.3.1.234"/>
    </reaction>
</comment>
<dbReference type="GO" id="GO:0061711">
    <property type="term" value="F:tRNA N(6)-L-threonylcarbamoyladenine synthase activity"/>
    <property type="evidence" value="ECO:0007669"/>
    <property type="project" value="UniProtKB-EC"/>
</dbReference>
<keyword evidence="1 7" id="KW-0808">Transferase</keyword>
<evidence type="ECO:0000256" key="2">
    <source>
        <dbReference type="ARBA" id="ARBA00022694"/>
    </source>
</evidence>
<keyword evidence="5 7" id="KW-0012">Acyltransferase</keyword>
<evidence type="ECO:0000256" key="3">
    <source>
        <dbReference type="ARBA" id="ARBA00022723"/>
    </source>
</evidence>
<comment type="similarity">
    <text evidence="7">Belongs to the KAE1 / TsaD family.</text>
</comment>
<evidence type="ECO:0000256" key="1">
    <source>
        <dbReference type="ARBA" id="ARBA00022679"/>
    </source>
</evidence>
<feature type="binding site" evidence="7">
    <location>
        <position position="165"/>
    </location>
    <ligand>
        <name>substrate</name>
    </ligand>
</feature>
<gene>
    <name evidence="7 9" type="primary">tsaD</name>
    <name evidence="9" type="ORF">H9874_02190</name>
</gene>
<keyword evidence="3 7" id="KW-0479">Metal-binding</keyword>
<dbReference type="Gene3D" id="3.30.420.40">
    <property type="match status" value="2"/>
</dbReference>
<dbReference type="EMBL" id="DXGI01000083">
    <property type="protein sequence ID" value="HIW77941.1"/>
    <property type="molecule type" value="Genomic_DNA"/>
</dbReference>
<keyword evidence="7" id="KW-0963">Cytoplasm</keyword>
<sequence length="364" mass="38693">MLCLGIETSCDETALALVRDGRCVESVLATQMDVHALFGGVVPELASREHYRFLGALYDELMRRSALSLDAVDVIAVTRGPGLLGALLVGAAFAKGLALAANKPLVAVNHLHAHLLAVGLEQPLHYPLLGLLVSGGHTHIYRIDAPDALRLLGRTLDDAAGEACDKFAKMLGLPYPGGVLLDRLAQRGTPDPHLFPRPYTHTETLDFSFSGLKTAALTYLRAHPGLMEEGKRVREAGTDAASPSLCDVCASYMLAVAETLSLKMERALNLPENRDVTSIAVAGGVAANTQVRAAMQRLADKTGKPLLLPSRFLCTDNAVMVAYTGALLAERGWGHGLPFSSVPRGQRLPDDLGALRAPMPKGDA</sequence>
<keyword evidence="4 7" id="KW-0408">Iron</keyword>
<dbReference type="NCBIfam" id="TIGR03723">
    <property type="entry name" value="T6A_TsaD_YgjD"/>
    <property type="match status" value="1"/>
</dbReference>